<accession>A0A9P4XQH3</accession>
<feature type="chain" id="PRO_5040282361" evidence="1">
    <location>
        <begin position="18"/>
        <end position="216"/>
    </location>
</feature>
<evidence type="ECO:0000313" key="2">
    <source>
        <dbReference type="EMBL" id="KAF3076719.1"/>
    </source>
</evidence>
<keyword evidence="1" id="KW-0732">Signal</keyword>
<evidence type="ECO:0000313" key="3">
    <source>
        <dbReference type="Proteomes" id="UP000801864"/>
    </source>
</evidence>
<proteinExistence type="predicted"/>
<reference evidence="2 3" key="1">
    <citation type="submission" date="2018-06" db="EMBL/GenBank/DDBJ databases">
        <title>Genome analysis of cellulolytic fungus Trichoderma lentiforme CFAM-422.</title>
        <authorList>
            <person name="Steindorff A.S."/>
            <person name="Formighieri E.F."/>
            <person name="Midorikawa G.E.O."/>
            <person name="Tamietti M.S."/>
            <person name="Ramos E.Z."/>
            <person name="Silva A.S."/>
            <person name="Bon E.P.S."/>
            <person name="Mendes T.D."/>
            <person name="Damaso M.C.T."/>
            <person name="Favaro L.C.L."/>
        </authorList>
    </citation>
    <scope>NUCLEOTIDE SEQUENCE [LARGE SCALE GENOMIC DNA]</scope>
    <source>
        <strain evidence="2 3">CFAM-422</strain>
    </source>
</reference>
<gene>
    <name evidence="2" type="ORF">CFAM422_001560</name>
</gene>
<protein>
    <submittedName>
        <fullName evidence="2">Uncharacterized protein</fullName>
    </submittedName>
</protein>
<dbReference type="Proteomes" id="UP000801864">
    <property type="component" value="Unassembled WGS sequence"/>
</dbReference>
<comment type="caution">
    <text evidence="2">The sequence shown here is derived from an EMBL/GenBank/DDBJ whole genome shotgun (WGS) entry which is preliminary data.</text>
</comment>
<dbReference type="AlphaFoldDB" id="A0A9P4XQH3"/>
<feature type="signal peptide" evidence="1">
    <location>
        <begin position="1"/>
        <end position="17"/>
    </location>
</feature>
<dbReference type="PROSITE" id="PS51257">
    <property type="entry name" value="PROKAR_LIPOPROTEIN"/>
    <property type="match status" value="1"/>
</dbReference>
<keyword evidence="3" id="KW-1185">Reference proteome</keyword>
<name>A0A9P4XQH3_9HYPO</name>
<evidence type="ECO:0000256" key="1">
    <source>
        <dbReference type="SAM" id="SignalP"/>
    </source>
</evidence>
<sequence>MLLSLRILGSAALMAVAASCKQLILNFDDLAISNDNGCGNFTFGEFSVYHDIAVSDAFGTSTVFNATKTPSCNSVLDEDISLALFGRAPSPSNALFISALLDAQIVASAVGSVDITLVNEASFDILPVFSQAERNSSNVTVEVFTLFSNFADVEIRHGFTFHTATDGWGPYHVSVSSNGVEYRFLEVDVVLPDEDSQQGGLSPAFFLDNLVLESTE</sequence>
<organism evidence="2 3">
    <name type="scientific">Trichoderma lentiforme</name>
    <dbReference type="NCBI Taxonomy" id="1567552"/>
    <lineage>
        <taxon>Eukaryota</taxon>
        <taxon>Fungi</taxon>
        <taxon>Dikarya</taxon>
        <taxon>Ascomycota</taxon>
        <taxon>Pezizomycotina</taxon>
        <taxon>Sordariomycetes</taxon>
        <taxon>Hypocreomycetidae</taxon>
        <taxon>Hypocreales</taxon>
        <taxon>Hypocreaceae</taxon>
        <taxon>Trichoderma</taxon>
    </lineage>
</organism>
<dbReference type="EMBL" id="QLNT01000002">
    <property type="protein sequence ID" value="KAF3076719.1"/>
    <property type="molecule type" value="Genomic_DNA"/>
</dbReference>